<dbReference type="InterPro" id="IPR045055">
    <property type="entry name" value="DNA2/NAM7-like"/>
</dbReference>
<dbReference type="Pfam" id="PF13087">
    <property type="entry name" value="AAA_12"/>
    <property type="match status" value="1"/>
</dbReference>
<dbReference type="GO" id="GO:0031380">
    <property type="term" value="C:nuclear RNA-directed RNA polymerase complex"/>
    <property type="evidence" value="ECO:0007669"/>
    <property type="project" value="TreeGrafter"/>
</dbReference>
<keyword evidence="1" id="KW-0378">Hydrolase</keyword>
<dbReference type="PANTHER" id="PTHR10887">
    <property type="entry name" value="DNA2/NAM7 HELICASE FAMILY"/>
    <property type="match status" value="1"/>
</dbReference>
<feature type="region of interest" description="Disordered" evidence="2">
    <location>
        <begin position="1072"/>
        <end position="1113"/>
    </location>
</feature>
<dbReference type="Pfam" id="PF25396">
    <property type="entry name" value="ZNFX1"/>
    <property type="match status" value="1"/>
</dbReference>
<feature type="domain" description="DNA2/NAM7 helicase-like C-terminal" evidence="4">
    <location>
        <begin position="706"/>
        <end position="890"/>
    </location>
</feature>
<dbReference type="SUPFAM" id="SSF52540">
    <property type="entry name" value="P-loop containing nucleoside triphosphate hydrolases"/>
    <property type="match status" value="1"/>
</dbReference>
<sequence>MFPTMGSDIESNSQLAEKLKQTTLALRTVAHVNKDIGNYYSQPIGKAPDYLSTSPWLSKPEIPSSDEILGMEDELLETSEEFVDIAPNKIVGPWGSKEEYLKAHYELLREEAVAPLRDAVAIFRNDPDMDDNKYLSVYEKVHVIGLTSARRGLGFKVQFSTNRARRNIAWEYSKRLVSGSMVALSPVDDAFQTKCVIAIVAARPLDGVKLCPFEVDLFFADPADADFDPQLEWIMIEAKQGYYEASRHTMMALQKLSRESFPLSEHICFLNAEVTAPQYVRDKSVVEINSVINDSDQEGKIDVLENWPRSQPGNLDATQWTALEQMLTKQLAFVQGPPGTGKTYVSVLALRIMLANMKPDDPPIIIASQTNHALDQILTHVSRFERQYARLGGRSSDPEIKKRTLFAIRRDEPKPNIVGGTLGNTHKNSKRLFNAISEILQPFNFASSDLPLPSTVFQQYGILTAKQCDSLKKGAQRWVSAGEENDEVDPLVIWLGDQAVEFEVKYILENFGFAADEVDLEYEQLKELEAEQGINDDEEFETLRGSFTHLREGFYGKHSSQSGGTGRRKYINYEDMWKIPVKERGRVYNELRNQLKGKVLPKFCQLLAEYAENSKNMQIGGWERDHLVLQNVKVLGMTTTGLSKYRALVSSLKPRIVLIEEAAEAIEGPIVAACLDSLQQLILVGDHKQLRGHCSVQDLEGEPFYLDVSMFERLVNNGMKYVTLRHQRRMAPEIRQLLTPIYGPLQDHQSVIKREEVPGMGNIRSYLFWHDWPESFDDMASKYNEKEAEMVVEFFVYLVLNGIPMKDITVLTFYNGQRKKILKLMKTHSYLQGQYINVVTVDSYQGEENEVVILSLVRNGRQGIGFLSSANRVCVALSRARRGFYMFGNTGMLATDKLWSQVLSILRSMSPEPRIGHRLPLTCVKHNIKTYVQDPADWSKTNGGCGLACGETLDCGHRCNMRCHSFSHDKIQCNEPCNRRKACKHICKVPCATVHTCSCNCEESKRLAALEKDQVAGGGGGWVVAETEDRRVNEQQAAIEGYQAYAKGGAKEHDAILNQMAELEQEGFSTNLESLAEEDLIPGTWNTPNPGAQDGSKQAKPKAQPEINLLDDW</sequence>
<dbReference type="STRING" id="1036612.A0A1L9TC54"/>
<evidence type="ECO:0000313" key="6">
    <source>
        <dbReference type="EMBL" id="OJJ57008.1"/>
    </source>
</evidence>
<gene>
    <name evidence="6" type="ORF">ASPSYDRAFT_181254</name>
</gene>
<dbReference type="Proteomes" id="UP000184356">
    <property type="component" value="Unassembled WGS sequence"/>
</dbReference>
<dbReference type="OrthoDB" id="409395at2759"/>
<evidence type="ECO:0008006" key="8">
    <source>
        <dbReference type="Google" id="ProtNLM"/>
    </source>
</evidence>
<dbReference type="InterPro" id="IPR027417">
    <property type="entry name" value="P-loop_NTPase"/>
</dbReference>
<evidence type="ECO:0000313" key="7">
    <source>
        <dbReference type="Proteomes" id="UP000184356"/>
    </source>
</evidence>
<keyword evidence="1" id="KW-0067">ATP-binding</keyword>
<dbReference type="CDD" id="cd18808">
    <property type="entry name" value="SF1_C_Upf1"/>
    <property type="match status" value="1"/>
</dbReference>
<dbReference type="GeneID" id="63759577"/>
<dbReference type="Pfam" id="PF13086">
    <property type="entry name" value="AAA_11"/>
    <property type="match status" value="1"/>
</dbReference>
<evidence type="ECO:0000259" key="4">
    <source>
        <dbReference type="Pfam" id="PF13087"/>
    </source>
</evidence>
<dbReference type="InterPro" id="IPR041679">
    <property type="entry name" value="DNA2/NAM7-like_C"/>
</dbReference>
<feature type="domain" description="ZNFX1" evidence="5">
    <location>
        <begin position="131"/>
        <end position="239"/>
    </location>
</feature>
<reference evidence="7" key="1">
    <citation type="journal article" date="2017" name="Genome Biol.">
        <title>Comparative genomics reveals high biological diversity and specific adaptations in the industrially and medically important fungal genus Aspergillus.</title>
        <authorList>
            <person name="de Vries R.P."/>
            <person name="Riley R."/>
            <person name="Wiebenga A."/>
            <person name="Aguilar-Osorio G."/>
            <person name="Amillis S."/>
            <person name="Uchima C.A."/>
            <person name="Anderluh G."/>
            <person name="Asadollahi M."/>
            <person name="Askin M."/>
            <person name="Barry K."/>
            <person name="Battaglia E."/>
            <person name="Bayram O."/>
            <person name="Benocci T."/>
            <person name="Braus-Stromeyer S.A."/>
            <person name="Caldana C."/>
            <person name="Canovas D."/>
            <person name="Cerqueira G.C."/>
            <person name="Chen F."/>
            <person name="Chen W."/>
            <person name="Choi C."/>
            <person name="Clum A."/>
            <person name="Dos Santos R.A."/>
            <person name="Damasio A.R."/>
            <person name="Diallinas G."/>
            <person name="Emri T."/>
            <person name="Fekete E."/>
            <person name="Flipphi M."/>
            <person name="Freyberg S."/>
            <person name="Gallo A."/>
            <person name="Gournas C."/>
            <person name="Habgood R."/>
            <person name="Hainaut M."/>
            <person name="Harispe M.L."/>
            <person name="Henrissat B."/>
            <person name="Hilden K.S."/>
            <person name="Hope R."/>
            <person name="Hossain A."/>
            <person name="Karabika E."/>
            <person name="Karaffa L."/>
            <person name="Karanyi Z."/>
            <person name="Krasevec N."/>
            <person name="Kuo A."/>
            <person name="Kusch H."/>
            <person name="LaButti K."/>
            <person name="Lagendijk E.L."/>
            <person name="Lapidus A."/>
            <person name="Levasseur A."/>
            <person name="Lindquist E."/>
            <person name="Lipzen A."/>
            <person name="Logrieco A.F."/>
            <person name="MacCabe A."/>
            <person name="Maekelae M.R."/>
            <person name="Malavazi I."/>
            <person name="Melin P."/>
            <person name="Meyer V."/>
            <person name="Mielnichuk N."/>
            <person name="Miskei M."/>
            <person name="Molnar A.P."/>
            <person name="Mule G."/>
            <person name="Ngan C.Y."/>
            <person name="Orejas M."/>
            <person name="Orosz E."/>
            <person name="Ouedraogo J.P."/>
            <person name="Overkamp K.M."/>
            <person name="Park H.-S."/>
            <person name="Perrone G."/>
            <person name="Piumi F."/>
            <person name="Punt P.J."/>
            <person name="Ram A.F."/>
            <person name="Ramon A."/>
            <person name="Rauscher S."/>
            <person name="Record E."/>
            <person name="Riano-Pachon D.M."/>
            <person name="Robert V."/>
            <person name="Roehrig J."/>
            <person name="Ruller R."/>
            <person name="Salamov A."/>
            <person name="Salih N.S."/>
            <person name="Samson R.A."/>
            <person name="Sandor E."/>
            <person name="Sanguinetti M."/>
            <person name="Schuetze T."/>
            <person name="Sepcic K."/>
            <person name="Shelest E."/>
            <person name="Sherlock G."/>
            <person name="Sophianopoulou V."/>
            <person name="Squina F.M."/>
            <person name="Sun H."/>
            <person name="Susca A."/>
            <person name="Todd R.B."/>
            <person name="Tsang A."/>
            <person name="Unkles S.E."/>
            <person name="van de Wiele N."/>
            <person name="van Rossen-Uffink D."/>
            <person name="Oliveira J.V."/>
            <person name="Vesth T.C."/>
            <person name="Visser J."/>
            <person name="Yu J.-H."/>
            <person name="Zhou M."/>
            <person name="Andersen M.R."/>
            <person name="Archer D.B."/>
            <person name="Baker S.E."/>
            <person name="Benoit I."/>
            <person name="Brakhage A.A."/>
            <person name="Braus G.H."/>
            <person name="Fischer R."/>
            <person name="Frisvad J.C."/>
            <person name="Goldman G.H."/>
            <person name="Houbraken J."/>
            <person name="Oakley B."/>
            <person name="Pocsi I."/>
            <person name="Scazzocchio C."/>
            <person name="Seiboth B."/>
            <person name="vanKuyk P.A."/>
            <person name="Wortman J."/>
            <person name="Dyer P.S."/>
            <person name="Grigoriev I.V."/>
        </authorList>
    </citation>
    <scope>NUCLEOTIDE SEQUENCE [LARGE SCALE GENOMIC DNA]</scope>
    <source>
        <strain evidence="7">CBS 593.65</strain>
    </source>
</reference>
<keyword evidence="1" id="KW-0347">Helicase</keyword>
<protein>
    <recommendedName>
        <fullName evidence="8">Helicase ATP-binding domain-containing protein</fullName>
    </recommendedName>
</protein>
<evidence type="ECO:0000259" key="5">
    <source>
        <dbReference type="Pfam" id="PF25396"/>
    </source>
</evidence>
<keyword evidence="1" id="KW-0547">Nucleotide-binding</keyword>
<dbReference type="Gene3D" id="3.40.50.300">
    <property type="entry name" value="P-loop containing nucleotide triphosphate hydrolases"/>
    <property type="match status" value="3"/>
</dbReference>
<evidence type="ECO:0000256" key="1">
    <source>
        <dbReference type="ARBA" id="ARBA00022806"/>
    </source>
</evidence>
<dbReference type="CDD" id="cd06008">
    <property type="entry name" value="NF-X1-zinc-finger"/>
    <property type="match status" value="1"/>
</dbReference>
<proteinExistence type="predicted"/>
<dbReference type="RefSeq" id="XP_040700814.1">
    <property type="nucleotide sequence ID" value="XM_040843504.1"/>
</dbReference>
<evidence type="ECO:0000256" key="2">
    <source>
        <dbReference type="SAM" id="MobiDB-lite"/>
    </source>
</evidence>
<name>A0A1L9TC54_9EURO</name>
<dbReference type="EMBL" id="KV878589">
    <property type="protein sequence ID" value="OJJ57008.1"/>
    <property type="molecule type" value="Genomic_DNA"/>
</dbReference>
<organism evidence="6 7">
    <name type="scientific">Aspergillus sydowii CBS 593.65</name>
    <dbReference type="NCBI Taxonomy" id="1036612"/>
    <lineage>
        <taxon>Eukaryota</taxon>
        <taxon>Fungi</taxon>
        <taxon>Dikarya</taxon>
        <taxon>Ascomycota</taxon>
        <taxon>Pezizomycotina</taxon>
        <taxon>Eurotiomycetes</taxon>
        <taxon>Eurotiomycetidae</taxon>
        <taxon>Eurotiales</taxon>
        <taxon>Aspergillaceae</taxon>
        <taxon>Aspergillus</taxon>
        <taxon>Aspergillus subgen. Nidulantes</taxon>
    </lineage>
</organism>
<keyword evidence="7" id="KW-1185">Reference proteome</keyword>
<dbReference type="InterPro" id="IPR041677">
    <property type="entry name" value="DNA2/NAM7_AAA_11"/>
</dbReference>
<dbReference type="GO" id="GO:0031048">
    <property type="term" value="P:regulatory ncRNA-mediated heterochromatin formation"/>
    <property type="evidence" value="ECO:0007669"/>
    <property type="project" value="TreeGrafter"/>
</dbReference>
<dbReference type="VEuPathDB" id="FungiDB:ASPSYDRAFT_181254"/>
<dbReference type="InterPro" id="IPR047187">
    <property type="entry name" value="SF1_C_Upf1"/>
</dbReference>
<dbReference type="PANTHER" id="PTHR10887:SF341">
    <property type="entry name" value="NFX1-TYPE ZINC FINGER-CONTAINING PROTEIN 1"/>
    <property type="match status" value="1"/>
</dbReference>
<dbReference type="GO" id="GO:0004386">
    <property type="term" value="F:helicase activity"/>
    <property type="evidence" value="ECO:0007669"/>
    <property type="project" value="InterPro"/>
</dbReference>
<feature type="domain" description="DNA2/NAM7 helicase helicase" evidence="3">
    <location>
        <begin position="314"/>
        <end position="691"/>
    </location>
</feature>
<dbReference type="InterPro" id="IPR057373">
    <property type="entry name" value="ZNFX1"/>
</dbReference>
<accession>A0A1L9TC54</accession>
<evidence type="ECO:0000259" key="3">
    <source>
        <dbReference type="Pfam" id="PF13086"/>
    </source>
</evidence>
<dbReference type="AlphaFoldDB" id="A0A1L9TC54"/>